<gene>
    <name evidence="2" type="ORF">FHR72_003558</name>
</gene>
<proteinExistence type="predicted"/>
<comment type="caution">
    <text evidence="2">The sequence shown here is derived from an EMBL/GenBank/DDBJ whole genome shotgun (WGS) entry which is preliminary data.</text>
</comment>
<sequence>MSQPRWLYRVGALSCAAAALTACSSGENSGENLGTLETQAQSAPIAEPLVATYDGGLYVLDGTTLDVEQDIPLDGFLRVNPAGDDAHVLVTTDEGFRVLDAAGGQLTEDTFPADEAGHVVPHGENTVLFADGTGEITAFDPHALADGMPQTQTFTTPQPHHGVAVILSDGTLVHSLGDPDKRTGAVAMQGDREIARNDDCPGLHGETVVADEAVVLGCETGALVYADGRFTKIPSPTPYGRIGNLRGHEDSPVALGDMKIDPDAELERPERFALIDTTTDQLRVVALPPSVSYTFRSLARGPQGEALILGTDGKLYVFDPVTGAQIKAVDVTGAWSEPDDWQEPRPTVFTRENSVYVADPATRQIHLVDLASARVADSVTLEQAPNELSGAVGHDH</sequence>
<protein>
    <submittedName>
        <fullName evidence="2">Outer membrane protein assembly factor BamB</fullName>
    </submittedName>
</protein>
<dbReference type="InterPro" id="IPR015943">
    <property type="entry name" value="WD40/YVTN_repeat-like_dom_sf"/>
</dbReference>
<dbReference type="RefSeq" id="WP_183470426.1">
    <property type="nucleotide sequence ID" value="NZ_JACHVU010000008.1"/>
</dbReference>
<evidence type="ECO:0000313" key="2">
    <source>
        <dbReference type="EMBL" id="MBB2992062.1"/>
    </source>
</evidence>
<dbReference type="AlphaFoldDB" id="A0A839QFP5"/>
<dbReference type="Proteomes" id="UP000550501">
    <property type="component" value="Unassembled WGS sequence"/>
</dbReference>
<dbReference type="InterPro" id="IPR047697">
    <property type="entry name" value="AztD-like"/>
</dbReference>
<keyword evidence="1" id="KW-0732">Signal</keyword>
<name>A0A839QFP5_MYCIR</name>
<keyword evidence="3" id="KW-1185">Reference proteome</keyword>
<dbReference type="SUPFAM" id="SSF50969">
    <property type="entry name" value="YVTN repeat-like/Quinoprotein amine dehydrogenase"/>
    <property type="match status" value="1"/>
</dbReference>
<feature type="chain" id="PRO_5038909919" evidence="1">
    <location>
        <begin position="22"/>
        <end position="396"/>
    </location>
</feature>
<evidence type="ECO:0000313" key="3">
    <source>
        <dbReference type="Proteomes" id="UP000550501"/>
    </source>
</evidence>
<accession>A0A839QFP5</accession>
<organism evidence="2 3">
    <name type="scientific">Mycolicibacterium iranicum</name>
    <name type="common">Mycobacterium iranicum</name>
    <dbReference type="NCBI Taxonomy" id="912594"/>
    <lineage>
        <taxon>Bacteria</taxon>
        <taxon>Bacillati</taxon>
        <taxon>Actinomycetota</taxon>
        <taxon>Actinomycetes</taxon>
        <taxon>Mycobacteriales</taxon>
        <taxon>Mycobacteriaceae</taxon>
        <taxon>Mycolicibacterium</taxon>
    </lineage>
</organism>
<feature type="signal peptide" evidence="1">
    <location>
        <begin position="1"/>
        <end position="21"/>
    </location>
</feature>
<dbReference type="PROSITE" id="PS51257">
    <property type="entry name" value="PROKAR_LIPOPROTEIN"/>
    <property type="match status" value="1"/>
</dbReference>
<dbReference type="NCBIfam" id="NF038015">
    <property type="entry name" value="AztD"/>
    <property type="match status" value="1"/>
</dbReference>
<dbReference type="EMBL" id="JACHVU010000008">
    <property type="protein sequence ID" value="MBB2992062.1"/>
    <property type="molecule type" value="Genomic_DNA"/>
</dbReference>
<dbReference type="InterPro" id="IPR011044">
    <property type="entry name" value="Quino_amine_DH_bsu"/>
</dbReference>
<evidence type="ECO:0000256" key="1">
    <source>
        <dbReference type="SAM" id="SignalP"/>
    </source>
</evidence>
<dbReference type="Gene3D" id="2.130.10.10">
    <property type="entry name" value="YVTN repeat-like/Quinoprotein amine dehydrogenase"/>
    <property type="match status" value="2"/>
</dbReference>
<reference evidence="2 3" key="1">
    <citation type="submission" date="2020-08" db="EMBL/GenBank/DDBJ databases">
        <title>The Agave Microbiome: Exploring the role of microbial communities in plant adaptations to desert environments.</title>
        <authorList>
            <person name="Partida-Martinez L.P."/>
        </authorList>
    </citation>
    <scope>NUCLEOTIDE SEQUENCE [LARGE SCALE GENOMIC DNA]</scope>
    <source>
        <strain evidence="2 3">AT2.18</strain>
    </source>
</reference>